<organism evidence="1 2">
    <name type="scientific">Aeromicrobium choanae</name>
    <dbReference type="NCBI Taxonomy" id="1736691"/>
    <lineage>
        <taxon>Bacteria</taxon>
        <taxon>Bacillati</taxon>
        <taxon>Actinomycetota</taxon>
        <taxon>Actinomycetes</taxon>
        <taxon>Propionibacteriales</taxon>
        <taxon>Nocardioidaceae</taxon>
        <taxon>Aeromicrobium</taxon>
    </lineage>
</organism>
<dbReference type="OrthoDB" id="6167040at2"/>
<evidence type="ECO:0000313" key="1">
    <source>
        <dbReference type="EMBL" id="SKB09984.1"/>
    </source>
</evidence>
<evidence type="ECO:0008006" key="3">
    <source>
        <dbReference type="Google" id="ProtNLM"/>
    </source>
</evidence>
<reference evidence="2" key="1">
    <citation type="submission" date="2017-02" db="EMBL/GenBank/DDBJ databases">
        <authorList>
            <person name="Varghese N."/>
            <person name="Submissions S."/>
        </authorList>
    </citation>
    <scope>NUCLEOTIDE SEQUENCE [LARGE SCALE GENOMIC DNA]</scope>
    <source>
        <strain evidence="2">9H-4</strain>
    </source>
</reference>
<dbReference type="AlphaFoldDB" id="A0A1T4Z7M7"/>
<sequence length="79" mass="8994">MAEFVPAVGNILSLIERRDWERLERSLAPDVHWTTAVEEHLHGPAEVIACLRDDPVPGPPAYHDVDERGRLVRWVDKMG</sequence>
<proteinExistence type="predicted"/>
<dbReference type="InterPro" id="IPR032710">
    <property type="entry name" value="NTF2-like_dom_sf"/>
</dbReference>
<dbReference type="EMBL" id="LT796768">
    <property type="protein sequence ID" value="SKB09984.1"/>
    <property type="molecule type" value="Genomic_DNA"/>
</dbReference>
<evidence type="ECO:0000313" key="2">
    <source>
        <dbReference type="Proteomes" id="UP000191040"/>
    </source>
</evidence>
<accession>A0A1T4Z7M7</accession>
<dbReference type="Proteomes" id="UP000191040">
    <property type="component" value="Chromosome I"/>
</dbReference>
<keyword evidence="2" id="KW-1185">Reference proteome</keyword>
<gene>
    <name evidence="1" type="ORF">SAMN06295964_3015</name>
</gene>
<dbReference type="STRING" id="1736691.SAMN06295964_3015"/>
<name>A0A1T4Z7M7_9ACTN</name>
<protein>
    <recommendedName>
        <fullName evidence="3">SnoaL-like domain-containing protein</fullName>
    </recommendedName>
</protein>
<dbReference type="SUPFAM" id="SSF54427">
    <property type="entry name" value="NTF2-like"/>
    <property type="match status" value="1"/>
</dbReference>
<dbReference type="RefSeq" id="WP_078700901.1">
    <property type="nucleotide sequence ID" value="NZ_LT796768.1"/>
</dbReference>